<dbReference type="InterPro" id="IPR013249">
    <property type="entry name" value="RNA_pol_sigma70_r4_t2"/>
</dbReference>
<dbReference type="InterPro" id="IPR013324">
    <property type="entry name" value="RNA_pol_sigma_r3/r4-like"/>
</dbReference>
<organism evidence="9">
    <name type="scientific">hydrothermal vent metagenome</name>
    <dbReference type="NCBI Taxonomy" id="652676"/>
    <lineage>
        <taxon>unclassified sequences</taxon>
        <taxon>metagenomes</taxon>
        <taxon>ecological metagenomes</taxon>
    </lineage>
</organism>
<dbReference type="PANTHER" id="PTHR43133:SF51">
    <property type="entry name" value="RNA POLYMERASE SIGMA FACTOR"/>
    <property type="match status" value="1"/>
</dbReference>
<dbReference type="EMBL" id="UOGD01000364">
    <property type="protein sequence ID" value="VAX27011.1"/>
    <property type="molecule type" value="Genomic_DNA"/>
</dbReference>
<dbReference type="AlphaFoldDB" id="A0A3B1CKH6"/>
<evidence type="ECO:0000256" key="3">
    <source>
        <dbReference type="ARBA" id="ARBA00023082"/>
    </source>
</evidence>
<dbReference type="Pfam" id="PF08281">
    <property type="entry name" value="Sigma70_r4_2"/>
    <property type="match status" value="1"/>
</dbReference>
<keyword evidence="5" id="KW-0804">Transcription</keyword>
<dbReference type="InterPro" id="IPR007627">
    <property type="entry name" value="RNA_pol_sigma70_r2"/>
</dbReference>
<feature type="region of interest" description="Disordered" evidence="6">
    <location>
        <begin position="1"/>
        <end position="21"/>
    </location>
</feature>
<evidence type="ECO:0000256" key="2">
    <source>
        <dbReference type="ARBA" id="ARBA00023015"/>
    </source>
</evidence>
<dbReference type="GO" id="GO:0016987">
    <property type="term" value="F:sigma factor activity"/>
    <property type="evidence" value="ECO:0007669"/>
    <property type="project" value="UniProtKB-KW"/>
</dbReference>
<sequence>MPSNKNKLTNKKTEDKNPSQSEDQDFILIRAYIDGDEAAFEKLLMRHKDKVRNLIFLTLGDSEFVDDIIQDVFISVYHKIKEFRFESKFTTWLYRITVNKCRDYLRKKRVRSIFTPIKDSHENIQSTAMRTDIDIPQLVRKAIARLPEKLRIPLILRDMDGFSYSEIAEKLDCEVGTVKSRIFRARESLKALLEPYQKEMNL</sequence>
<dbReference type="GO" id="GO:0003677">
    <property type="term" value="F:DNA binding"/>
    <property type="evidence" value="ECO:0007669"/>
    <property type="project" value="UniProtKB-KW"/>
</dbReference>
<keyword evidence="2" id="KW-0805">Transcription regulation</keyword>
<dbReference type="InterPro" id="IPR036388">
    <property type="entry name" value="WH-like_DNA-bd_sf"/>
</dbReference>
<evidence type="ECO:0000259" key="7">
    <source>
        <dbReference type="Pfam" id="PF04542"/>
    </source>
</evidence>
<dbReference type="Pfam" id="PF04542">
    <property type="entry name" value="Sigma70_r2"/>
    <property type="match status" value="1"/>
</dbReference>
<dbReference type="Gene3D" id="1.10.10.10">
    <property type="entry name" value="Winged helix-like DNA-binding domain superfamily/Winged helix DNA-binding domain"/>
    <property type="match status" value="1"/>
</dbReference>
<evidence type="ECO:0000256" key="4">
    <source>
        <dbReference type="ARBA" id="ARBA00023125"/>
    </source>
</evidence>
<comment type="similarity">
    <text evidence="1">Belongs to the sigma-70 factor family. ECF subfamily.</text>
</comment>
<evidence type="ECO:0000259" key="8">
    <source>
        <dbReference type="Pfam" id="PF08281"/>
    </source>
</evidence>
<dbReference type="InterPro" id="IPR014284">
    <property type="entry name" value="RNA_pol_sigma-70_dom"/>
</dbReference>
<keyword evidence="3" id="KW-0731">Sigma factor</keyword>
<dbReference type="Gene3D" id="1.10.1740.10">
    <property type="match status" value="1"/>
</dbReference>
<evidence type="ECO:0000256" key="5">
    <source>
        <dbReference type="ARBA" id="ARBA00023163"/>
    </source>
</evidence>
<dbReference type="InterPro" id="IPR039425">
    <property type="entry name" value="RNA_pol_sigma-70-like"/>
</dbReference>
<proteinExistence type="inferred from homology"/>
<dbReference type="PROSITE" id="PS01063">
    <property type="entry name" value="SIGMA70_ECF"/>
    <property type="match status" value="1"/>
</dbReference>
<name>A0A3B1CKH6_9ZZZZ</name>
<accession>A0A3B1CKH6</accession>
<dbReference type="InterPro" id="IPR000838">
    <property type="entry name" value="RNA_pol_sigma70_ECF_CS"/>
</dbReference>
<gene>
    <name evidence="9" type="ORF">MNBD_IGNAVI01-21</name>
</gene>
<dbReference type="GO" id="GO:0006352">
    <property type="term" value="P:DNA-templated transcription initiation"/>
    <property type="evidence" value="ECO:0007669"/>
    <property type="project" value="InterPro"/>
</dbReference>
<evidence type="ECO:0000256" key="6">
    <source>
        <dbReference type="SAM" id="MobiDB-lite"/>
    </source>
</evidence>
<dbReference type="InterPro" id="IPR013325">
    <property type="entry name" value="RNA_pol_sigma_r2"/>
</dbReference>
<dbReference type="PANTHER" id="PTHR43133">
    <property type="entry name" value="RNA POLYMERASE ECF-TYPE SIGMA FACTO"/>
    <property type="match status" value="1"/>
</dbReference>
<feature type="domain" description="RNA polymerase sigma-70 region 2" evidence="7">
    <location>
        <begin position="43"/>
        <end position="109"/>
    </location>
</feature>
<evidence type="ECO:0000256" key="1">
    <source>
        <dbReference type="ARBA" id="ARBA00010641"/>
    </source>
</evidence>
<dbReference type="SUPFAM" id="SSF88946">
    <property type="entry name" value="Sigma2 domain of RNA polymerase sigma factors"/>
    <property type="match status" value="1"/>
</dbReference>
<reference evidence="9" key="1">
    <citation type="submission" date="2018-06" db="EMBL/GenBank/DDBJ databases">
        <authorList>
            <person name="Zhirakovskaya E."/>
        </authorList>
    </citation>
    <scope>NUCLEOTIDE SEQUENCE</scope>
</reference>
<evidence type="ECO:0000313" key="9">
    <source>
        <dbReference type="EMBL" id="VAX27011.1"/>
    </source>
</evidence>
<dbReference type="NCBIfam" id="TIGR02937">
    <property type="entry name" value="sigma70-ECF"/>
    <property type="match status" value="1"/>
</dbReference>
<protein>
    <submittedName>
        <fullName evidence="9">RNA polymerase sigma factor RpoE</fullName>
    </submittedName>
</protein>
<dbReference type="SUPFAM" id="SSF88659">
    <property type="entry name" value="Sigma3 and sigma4 domains of RNA polymerase sigma factors"/>
    <property type="match status" value="1"/>
</dbReference>
<feature type="domain" description="RNA polymerase sigma factor 70 region 4 type 2" evidence="8">
    <location>
        <begin position="138"/>
        <end position="189"/>
    </location>
</feature>
<keyword evidence="4" id="KW-0238">DNA-binding</keyword>
<dbReference type="CDD" id="cd06171">
    <property type="entry name" value="Sigma70_r4"/>
    <property type="match status" value="1"/>
</dbReference>